<evidence type="ECO:0008006" key="4">
    <source>
        <dbReference type="Google" id="ProtNLM"/>
    </source>
</evidence>
<gene>
    <name evidence="2" type="ORF">LYB30171_01614</name>
</gene>
<organism evidence="2 3">
    <name type="scientific">Novilysobacter luteus</name>
    <dbReference type="NCBI Taxonomy" id="2822368"/>
    <lineage>
        <taxon>Bacteria</taxon>
        <taxon>Pseudomonadati</taxon>
        <taxon>Pseudomonadota</taxon>
        <taxon>Gammaproteobacteria</taxon>
        <taxon>Lysobacterales</taxon>
        <taxon>Lysobacteraceae</taxon>
        <taxon>Novilysobacter</taxon>
    </lineage>
</organism>
<sequence>MQSNSNQPRLLVGSLLLATLVATSGCSWFSRSDDLYAAAPENRPLEVPPDLDLPNTGATTAPAGPVTASGTVAAAGNAAPVAGAAAGFTANGTREEVFAQVDAALASIEGLTVASRAQLLGVFDVNYQGSNLLVRVSEAESGAQVSVVDPRGTPATGAVPGQLLARLQAALAGN</sequence>
<feature type="compositionally biased region" description="Low complexity" evidence="1">
    <location>
        <begin position="54"/>
        <end position="64"/>
    </location>
</feature>
<dbReference type="Proteomes" id="UP000680116">
    <property type="component" value="Chromosome"/>
</dbReference>
<dbReference type="RefSeq" id="WP_215218208.1">
    <property type="nucleotide sequence ID" value="NZ_OU015430.1"/>
</dbReference>
<evidence type="ECO:0000313" key="2">
    <source>
        <dbReference type="EMBL" id="CAG4974172.1"/>
    </source>
</evidence>
<reference evidence="2 3" key="1">
    <citation type="submission" date="2021-04" db="EMBL/GenBank/DDBJ databases">
        <authorList>
            <person name="Rodrigo-Torres L."/>
            <person name="Arahal R. D."/>
            <person name="Lucena T."/>
        </authorList>
    </citation>
    <scope>NUCLEOTIDE SEQUENCE [LARGE SCALE GENOMIC DNA]</scope>
    <source>
        <strain evidence="2 3">CECT 30171</strain>
    </source>
</reference>
<proteinExistence type="predicted"/>
<evidence type="ECO:0000313" key="3">
    <source>
        <dbReference type="Proteomes" id="UP000680116"/>
    </source>
</evidence>
<feature type="region of interest" description="Disordered" evidence="1">
    <location>
        <begin position="43"/>
        <end position="64"/>
    </location>
</feature>
<keyword evidence="3" id="KW-1185">Reference proteome</keyword>
<protein>
    <recommendedName>
        <fullName evidence="4">Beta-barrel assembly machine subunit BamC</fullName>
    </recommendedName>
</protein>
<accession>A0ABM8UFZ1</accession>
<name>A0ABM8UFZ1_9GAMM</name>
<evidence type="ECO:0000256" key="1">
    <source>
        <dbReference type="SAM" id="MobiDB-lite"/>
    </source>
</evidence>
<dbReference type="EMBL" id="OU015430">
    <property type="protein sequence ID" value="CAG4974172.1"/>
    <property type="molecule type" value="Genomic_DNA"/>
</dbReference>